<evidence type="ECO:0000313" key="2">
    <source>
        <dbReference type="Proteomes" id="UP000253437"/>
    </source>
</evidence>
<evidence type="ECO:0000313" key="1">
    <source>
        <dbReference type="EMBL" id="RIW17925.1"/>
    </source>
</evidence>
<protein>
    <submittedName>
        <fullName evidence="1">Uncharacterized protein</fullName>
    </submittedName>
</protein>
<dbReference type="RefSeq" id="WP_114091679.1">
    <property type="nucleotide sequence ID" value="NZ_QOUW02000007.1"/>
</dbReference>
<accession>A0A8B3DMH3</accession>
<sequence length="80" mass="8965">MSKQRTITNERAMLGNIEIAHYLPMTLSAFKEQFDVALESGEINHSEIAQSAHGDVVISYSTSNGKTMMCKQRFNELNEA</sequence>
<organism evidence="1 2">
    <name type="scientific">Vibrio harveyi</name>
    <name type="common">Beneckea harveyi</name>
    <dbReference type="NCBI Taxonomy" id="669"/>
    <lineage>
        <taxon>Bacteria</taxon>
        <taxon>Pseudomonadati</taxon>
        <taxon>Pseudomonadota</taxon>
        <taxon>Gammaproteobacteria</taxon>
        <taxon>Vibrionales</taxon>
        <taxon>Vibrionaceae</taxon>
        <taxon>Vibrio</taxon>
    </lineage>
</organism>
<dbReference type="EMBL" id="QOUW02000007">
    <property type="protein sequence ID" value="RIW17925.1"/>
    <property type="molecule type" value="Genomic_DNA"/>
</dbReference>
<gene>
    <name evidence="1" type="ORF">DS957_003930</name>
</gene>
<name>A0A8B3DMH3_VIBHA</name>
<reference evidence="1 2" key="1">
    <citation type="submission" date="2018-08" db="EMBL/GenBank/DDBJ databases">
        <title>Vibrio harveyi strains pathogenic to white snook Centropomus viridis Lockington (1877) and potential probiotic bacteria.</title>
        <authorList>
            <person name="Soto-Rodriguez S."/>
            <person name="Gomez-Gil B."/>
            <person name="Lozano-Olvera R."/>
        </authorList>
    </citation>
    <scope>NUCLEOTIDE SEQUENCE [LARGE SCALE GENOMIC DNA]</scope>
    <source>
        <strain evidence="1 2">CAIM 1508</strain>
    </source>
</reference>
<dbReference type="AlphaFoldDB" id="A0A8B3DMH3"/>
<dbReference type="Proteomes" id="UP000253437">
    <property type="component" value="Unassembled WGS sequence"/>
</dbReference>
<proteinExistence type="predicted"/>
<comment type="caution">
    <text evidence="1">The sequence shown here is derived from an EMBL/GenBank/DDBJ whole genome shotgun (WGS) entry which is preliminary data.</text>
</comment>